<name>A0A9N9HS77_9GLOM</name>
<feature type="non-terminal residue" evidence="1">
    <location>
        <position position="68"/>
    </location>
</feature>
<proteinExistence type="predicted"/>
<feature type="non-terminal residue" evidence="1">
    <location>
        <position position="1"/>
    </location>
</feature>
<dbReference type="Proteomes" id="UP000789831">
    <property type="component" value="Unassembled WGS sequence"/>
</dbReference>
<protein>
    <submittedName>
        <fullName evidence="1">1557_t:CDS:1</fullName>
    </submittedName>
</protein>
<dbReference type="EMBL" id="CAJVPL010018918">
    <property type="protein sequence ID" value="CAG8703445.1"/>
    <property type="molecule type" value="Genomic_DNA"/>
</dbReference>
<comment type="caution">
    <text evidence="1">The sequence shown here is derived from an EMBL/GenBank/DDBJ whole genome shotgun (WGS) entry which is preliminary data.</text>
</comment>
<sequence>LQTWTHRYEKCNHELMDWMAMERYIPYRIQHKTDEDWAAEVEQELFLANRKAAKFPSYEEARWYIRPE</sequence>
<accession>A0A9N9HS77</accession>
<reference evidence="1" key="1">
    <citation type="submission" date="2021-06" db="EMBL/GenBank/DDBJ databases">
        <authorList>
            <person name="Kallberg Y."/>
            <person name="Tangrot J."/>
            <person name="Rosling A."/>
        </authorList>
    </citation>
    <scope>NUCLEOTIDE SEQUENCE</scope>
    <source>
        <strain evidence="1">MT106</strain>
    </source>
</reference>
<organism evidence="1 2">
    <name type="scientific">Ambispora gerdemannii</name>
    <dbReference type="NCBI Taxonomy" id="144530"/>
    <lineage>
        <taxon>Eukaryota</taxon>
        <taxon>Fungi</taxon>
        <taxon>Fungi incertae sedis</taxon>
        <taxon>Mucoromycota</taxon>
        <taxon>Glomeromycotina</taxon>
        <taxon>Glomeromycetes</taxon>
        <taxon>Archaeosporales</taxon>
        <taxon>Ambisporaceae</taxon>
        <taxon>Ambispora</taxon>
    </lineage>
</organism>
<evidence type="ECO:0000313" key="1">
    <source>
        <dbReference type="EMBL" id="CAG8703445.1"/>
    </source>
</evidence>
<evidence type="ECO:0000313" key="2">
    <source>
        <dbReference type="Proteomes" id="UP000789831"/>
    </source>
</evidence>
<dbReference type="AlphaFoldDB" id="A0A9N9HS77"/>
<gene>
    <name evidence="1" type="ORF">AGERDE_LOCUS13624</name>
</gene>
<keyword evidence="2" id="KW-1185">Reference proteome</keyword>